<dbReference type="InterPro" id="IPR024936">
    <property type="entry name" value="Cyclophilin-type_PPIase"/>
</dbReference>
<evidence type="ECO:0000256" key="1">
    <source>
        <dbReference type="ARBA" id="ARBA00000971"/>
    </source>
</evidence>
<evidence type="ECO:0000256" key="6">
    <source>
        <dbReference type="RuleBase" id="RU363019"/>
    </source>
</evidence>
<feature type="domain" description="PPIase cyclophilin-type" evidence="7">
    <location>
        <begin position="6"/>
        <end position="160"/>
    </location>
</feature>
<dbReference type="PIRSF" id="PIRSF001467">
    <property type="entry name" value="Peptidylpro_ismrse"/>
    <property type="match status" value="1"/>
</dbReference>
<dbReference type="GO" id="GO:0071013">
    <property type="term" value="C:catalytic step 2 spliceosome"/>
    <property type="evidence" value="ECO:0007669"/>
    <property type="project" value="TreeGrafter"/>
</dbReference>
<evidence type="ECO:0000313" key="8">
    <source>
        <dbReference type="EMBL" id="KAK0704742.1"/>
    </source>
</evidence>
<evidence type="ECO:0000256" key="4">
    <source>
        <dbReference type="ARBA" id="ARBA00023235"/>
    </source>
</evidence>
<dbReference type="GO" id="GO:0006457">
    <property type="term" value="P:protein folding"/>
    <property type="evidence" value="ECO:0007669"/>
    <property type="project" value="InterPro"/>
</dbReference>
<comment type="similarity">
    <text evidence="5">Belongs to the cyclophilin-type PPIase family. PPIL3 subfamily.</text>
</comment>
<dbReference type="AlphaFoldDB" id="A0AA39ZWC0"/>
<dbReference type="InterPro" id="IPR020892">
    <property type="entry name" value="Cyclophilin-type_PPIase_CS"/>
</dbReference>
<dbReference type="Proteomes" id="UP001172102">
    <property type="component" value="Unassembled WGS sequence"/>
</dbReference>
<dbReference type="InterPro" id="IPR044666">
    <property type="entry name" value="Cyclophilin_A-like"/>
</dbReference>
<protein>
    <recommendedName>
        <fullName evidence="6">Peptidyl-prolyl cis-trans isomerase</fullName>
        <shortName evidence="6">PPIase</shortName>
        <ecNumber evidence="6">5.2.1.8</ecNumber>
    </recommendedName>
</protein>
<keyword evidence="3 6" id="KW-0697">Rotamase</keyword>
<organism evidence="8 9">
    <name type="scientific">Lasiosphaeris hirsuta</name>
    <dbReference type="NCBI Taxonomy" id="260670"/>
    <lineage>
        <taxon>Eukaryota</taxon>
        <taxon>Fungi</taxon>
        <taxon>Dikarya</taxon>
        <taxon>Ascomycota</taxon>
        <taxon>Pezizomycotina</taxon>
        <taxon>Sordariomycetes</taxon>
        <taxon>Sordariomycetidae</taxon>
        <taxon>Sordariales</taxon>
        <taxon>Lasiosphaeriaceae</taxon>
        <taxon>Lasiosphaeris</taxon>
    </lineage>
</organism>
<comment type="function">
    <text evidence="2 6">PPIases accelerate the folding of proteins. It catalyzes the cis-trans isomerization of proline imidic peptide bonds in oligopeptides.</text>
</comment>
<keyword evidence="4 6" id="KW-0413">Isomerase</keyword>
<dbReference type="PROSITE" id="PS50072">
    <property type="entry name" value="CSA_PPIASE_2"/>
    <property type="match status" value="1"/>
</dbReference>
<dbReference type="PANTHER" id="PTHR45625">
    <property type="entry name" value="PEPTIDYL-PROLYL CIS-TRANS ISOMERASE-RELATED"/>
    <property type="match status" value="1"/>
</dbReference>
<dbReference type="PRINTS" id="PR00153">
    <property type="entry name" value="CSAPPISMRASE"/>
</dbReference>
<dbReference type="EMBL" id="JAUKUA010000007">
    <property type="protein sequence ID" value="KAK0704742.1"/>
    <property type="molecule type" value="Genomic_DNA"/>
</dbReference>
<dbReference type="SUPFAM" id="SSF50891">
    <property type="entry name" value="Cyclophilin-like"/>
    <property type="match status" value="1"/>
</dbReference>
<comment type="catalytic activity">
    <reaction evidence="1 6">
        <text>[protein]-peptidylproline (omega=180) = [protein]-peptidylproline (omega=0)</text>
        <dbReference type="Rhea" id="RHEA:16237"/>
        <dbReference type="Rhea" id="RHEA-COMP:10747"/>
        <dbReference type="Rhea" id="RHEA-COMP:10748"/>
        <dbReference type="ChEBI" id="CHEBI:83833"/>
        <dbReference type="ChEBI" id="CHEBI:83834"/>
        <dbReference type="EC" id="5.2.1.8"/>
    </reaction>
</comment>
<dbReference type="InterPro" id="IPR002130">
    <property type="entry name" value="Cyclophilin-type_PPIase_dom"/>
</dbReference>
<name>A0AA39ZWC0_9PEZI</name>
<dbReference type="GO" id="GO:0003755">
    <property type="term" value="F:peptidyl-prolyl cis-trans isomerase activity"/>
    <property type="evidence" value="ECO:0007669"/>
    <property type="project" value="UniProtKB-UniRule"/>
</dbReference>
<evidence type="ECO:0000259" key="7">
    <source>
        <dbReference type="PROSITE" id="PS50072"/>
    </source>
</evidence>
<evidence type="ECO:0000313" key="9">
    <source>
        <dbReference type="Proteomes" id="UP001172102"/>
    </source>
</evidence>
<dbReference type="CDD" id="cd01928">
    <property type="entry name" value="Cyclophilin_PPIL3_like"/>
    <property type="match status" value="1"/>
</dbReference>
<gene>
    <name evidence="8" type="ORF">B0H67DRAFT_603799</name>
</gene>
<comment type="caution">
    <text evidence="8">The sequence shown here is derived from an EMBL/GenBank/DDBJ whole genome shotgun (WGS) entry which is preliminary data.</text>
</comment>
<dbReference type="PROSITE" id="PS00170">
    <property type="entry name" value="CSA_PPIASE_1"/>
    <property type="match status" value="1"/>
</dbReference>
<dbReference type="EC" id="5.2.1.8" evidence="6"/>
<evidence type="ECO:0000256" key="2">
    <source>
        <dbReference type="ARBA" id="ARBA00002388"/>
    </source>
</evidence>
<evidence type="ECO:0000256" key="3">
    <source>
        <dbReference type="ARBA" id="ARBA00023110"/>
    </source>
</evidence>
<dbReference type="Pfam" id="PF00160">
    <property type="entry name" value="Pro_isomerase"/>
    <property type="match status" value="1"/>
</dbReference>
<sequence>MSVTLHTTVGDLKIEVFCESVPKTAENFLALCASNYYDDSPFHRLIPGFMAQTGAPAHPSPPDNPKGGRSIYGPTFEDEIQPALRHNGRGVVSMANKGPGTNGSQFFVLFDKAPHLDGLNTVFGKLLGDESLATLARMELIEVDKKNRPKESVKIDRVTIHANPLAK</sequence>
<reference evidence="8" key="1">
    <citation type="submission" date="2023-06" db="EMBL/GenBank/DDBJ databases">
        <title>Genome-scale phylogeny and comparative genomics of the fungal order Sordariales.</title>
        <authorList>
            <consortium name="Lawrence Berkeley National Laboratory"/>
            <person name="Hensen N."/>
            <person name="Bonometti L."/>
            <person name="Westerberg I."/>
            <person name="Brannstrom I.O."/>
            <person name="Guillou S."/>
            <person name="Cros-Aarteil S."/>
            <person name="Calhoun S."/>
            <person name="Haridas S."/>
            <person name="Kuo A."/>
            <person name="Mondo S."/>
            <person name="Pangilinan J."/>
            <person name="Riley R."/>
            <person name="Labutti K."/>
            <person name="Andreopoulos B."/>
            <person name="Lipzen A."/>
            <person name="Chen C."/>
            <person name="Yanf M."/>
            <person name="Daum C."/>
            <person name="Ng V."/>
            <person name="Clum A."/>
            <person name="Steindorff A."/>
            <person name="Ohm R."/>
            <person name="Martin F."/>
            <person name="Silar P."/>
            <person name="Natvig D."/>
            <person name="Lalanne C."/>
            <person name="Gautier V."/>
            <person name="Ament-Velasquez S.L."/>
            <person name="Kruys A."/>
            <person name="Hutchinson M.I."/>
            <person name="Powell A.J."/>
            <person name="Barry K."/>
            <person name="Miller A.N."/>
            <person name="Grigoriev I.V."/>
            <person name="Debuchy R."/>
            <person name="Gladieux P."/>
            <person name="Thoren M.H."/>
            <person name="Johannesson H."/>
        </authorList>
    </citation>
    <scope>NUCLEOTIDE SEQUENCE</scope>
    <source>
        <strain evidence="8">SMH4607-1</strain>
    </source>
</reference>
<dbReference type="Gene3D" id="2.40.100.10">
    <property type="entry name" value="Cyclophilin-like"/>
    <property type="match status" value="1"/>
</dbReference>
<keyword evidence="9" id="KW-1185">Reference proteome</keyword>
<accession>A0AA39ZWC0</accession>
<evidence type="ECO:0000256" key="5">
    <source>
        <dbReference type="ARBA" id="ARBA00038286"/>
    </source>
</evidence>
<dbReference type="FunFam" id="2.40.100.10:FF:000041">
    <property type="entry name" value="Peptidyl-prolyl cis-trans isomerase"/>
    <property type="match status" value="1"/>
</dbReference>
<dbReference type="InterPro" id="IPR029000">
    <property type="entry name" value="Cyclophilin-like_dom_sf"/>
</dbReference>
<dbReference type="PANTHER" id="PTHR45625:SF2">
    <property type="entry name" value="PEPTIDYL-PROLYL CIS-TRANS ISOMERASE-LIKE 3"/>
    <property type="match status" value="1"/>
</dbReference>
<proteinExistence type="inferred from homology"/>